<protein>
    <submittedName>
        <fullName evidence="1">Uncharacterized protein</fullName>
    </submittedName>
</protein>
<dbReference type="Proteomes" id="UP000256269">
    <property type="component" value="Unassembled WGS sequence"/>
</dbReference>
<comment type="caution">
    <text evidence="1">The sequence shown here is derived from an EMBL/GenBank/DDBJ whole genome shotgun (WGS) entry which is preliminary data.</text>
</comment>
<dbReference type="RefSeq" id="WP_116172203.1">
    <property type="nucleotide sequence ID" value="NZ_CP144375.1"/>
</dbReference>
<keyword evidence="2" id="KW-1185">Reference proteome</keyword>
<gene>
    <name evidence="1" type="ORF">BCF44_101258</name>
</gene>
<dbReference type="EMBL" id="QUNO01000001">
    <property type="protein sequence ID" value="REH55241.1"/>
    <property type="molecule type" value="Genomic_DNA"/>
</dbReference>
<organism evidence="1 2">
    <name type="scientific">Kutzneria buriramensis</name>
    <dbReference type="NCBI Taxonomy" id="1045776"/>
    <lineage>
        <taxon>Bacteria</taxon>
        <taxon>Bacillati</taxon>
        <taxon>Actinomycetota</taxon>
        <taxon>Actinomycetes</taxon>
        <taxon>Pseudonocardiales</taxon>
        <taxon>Pseudonocardiaceae</taxon>
        <taxon>Kutzneria</taxon>
    </lineage>
</organism>
<evidence type="ECO:0000313" key="2">
    <source>
        <dbReference type="Proteomes" id="UP000256269"/>
    </source>
</evidence>
<name>A0A3E0I9F7_9PSEU</name>
<reference evidence="1 2" key="1">
    <citation type="submission" date="2018-08" db="EMBL/GenBank/DDBJ databases">
        <title>Genomic Encyclopedia of Archaeal and Bacterial Type Strains, Phase II (KMG-II): from individual species to whole genera.</title>
        <authorList>
            <person name="Goeker M."/>
        </authorList>
    </citation>
    <scope>NUCLEOTIDE SEQUENCE [LARGE SCALE GENOMIC DNA]</scope>
    <source>
        <strain evidence="1 2">DSM 45791</strain>
    </source>
</reference>
<accession>A0A3E0I9F7</accession>
<proteinExistence type="predicted"/>
<evidence type="ECO:0000313" key="1">
    <source>
        <dbReference type="EMBL" id="REH55241.1"/>
    </source>
</evidence>
<sequence>MDSSVTKHGARWDGQRGSWKVSWLRSRLLDRDQAVTAMTIAEVVATTAATAMCVNNGPLLLHPGNWATEPGLHRSEVLIHAAADLSKDREPAW</sequence>
<dbReference type="AlphaFoldDB" id="A0A3E0I9F7"/>